<accession>S9V8T3</accession>
<dbReference type="FunFam" id="3.30.530.20:FF:000008">
    <property type="entry name" value="START domain containing 10"/>
    <property type="match status" value="1"/>
</dbReference>
<evidence type="ECO:0000256" key="17">
    <source>
        <dbReference type="SAM" id="MobiDB-lite"/>
    </source>
</evidence>
<proteinExistence type="predicted"/>
<dbReference type="GO" id="GO:0005829">
    <property type="term" value="C:cytosol"/>
    <property type="evidence" value="ECO:0007669"/>
    <property type="project" value="UniProtKB-ARBA"/>
</dbReference>
<evidence type="ECO:0000313" key="19">
    <source>
        <dbReference type="EMBL" id="CAD2218661.1"/>
    </source>
</evidence>
<keyword evidence="12" id="KW-0472">Membrane</keyword>
<evidence type="ECO:0000256" key="10">
    <source>
        <dbReference type="ARBA" id="ARBA00023069"/>
    </source>
</evidence>
<evidence type="ECO:0000256" key="6">
    <source>
        <dbReference type="ARBA" id="ARBA00022553"/>
    </source>
</evidence>
<evidence type="ECO:0000256" key="14">
    <source>
        <dbReference type="ARBA" id="ARBA00070345"/>
    </source>
</evidence>
<evidence type="ECO:0000256" key="4">
    <source>
        <dbReference type="ARBA" id="ARBA00022448"/>
    </source>
</evidence>
<dbReference type="SMART" id="SM00234">
    <property type="entry name" value="START"/>
    <property type="match status" value="1"/>
</dbReference>
<keyword evidence="4" id="KW-0813">Transport</keyword>
<dbReference type="Gene3D" id="3.30.530.20">
    <property type="match status" value="1"/>
</dbReference>
<dbReference type="EMBL" id="LR877155">
    <property type="protein sequence ID" value="CAD2218661.1"/>
    <property type="molecule type" value="Genomic_DNA"/>
</dbReference>
<evidence type="ECO:0000256" key="7">
    <source>
        <dbReference type="ARBA" id="ARBA00022846"/>
    </source>
</evidence>
<evidence type="ECO:0000313" key="20">
    <source>
        <dbReference type="Proteomes" id="UP000515908"/>
    </source>
</evidence>
<dbReference type="GO" id="GO:0006869">
    <property type="term" value="P:lipid transport"/>
    <property type="evidence" value="ECO:0007669"/>
    <property type="project" value="UniProtKB-KW"/>
</dbReference>
<feature type="domain" description="START" evidence="18">
    <location>
        <begin position="27"/>
        <end position="219"/>
    </location>
</feature>
<organism evidence="19 20">
    <name type="scientific">Angomonas deanei</name>
    <dbReference type="NCBI Taxonomy" id="59799"/>
    <lineage>
        <taxon>Eukaryota</taxon>
        <taxon>Discoba</taxon>
        <taxon>Euglenozoa</taxon>
        <taxon>Kinetoplastea</taxon>
        <taxon>Metakinetoplastina</taxon>
        <taxon>Trypanosomatida</taxon>
        <taxon>Trypanosomatidae</taxon>
        <taxon>Strigomonadinae</taxon>
        <taxon>Angomonas</taxon>
    </lineage>
</organism>
<evidence type="ECO:0000256" key="2">
    <source>
        <dbReference type="ARBA" id="ARBA00004370"/>
    </source>
</evidence>
<evidence type="ECO:0000256" key="11">
    <source>
        <dbReference type="ARBA" id="ARBA00023121"/>
    </source>
</evidence>
<dbReference type="PROSITE" id="PS50848">
    <property type="entry name" value="START"/>
    <property type="match status" value="1"/>
</dbReference>
<dbReference type="InterPro" id="IPR041951">
    <property type="entry name" value="STARD10_START"/>
</dbReference>
<gene>
    <name evidence="19" type="ORF">ADEAN_000615200</name>
</gene>
<keyword evidence="8" id="KW-0007">Acetylation</keyword>
<dbReference type="OrthoDB" id="5403181at2759"/>
<keyword evidence="6" id="KW-0597">Phosphoprotein</keyword>
<dbReference type="PANTHER" id="PTHR19308">
    <property type="entry name" value="PHOSPHATIDYLCHOLINE TRANSFER PROTEIN"/>
    <property type="match status" value="1"/>
</dbReference>
<sequence>MSTERFAESGGREYRLMLLPDFKRFRELVFSSGKEWTTHYSDKISTVQSKPPPDNSTNLNIIRARRVMEKVPPRVLYDQLHDPDYRTTWDANMIEGTNIVKLDPHNDIGYYSAKFPWPLTNRDFCNQRSWMEFLGEEYVIFNHSEPHSSCPEKKGFIRARSILSGYFIRPHASGGCELFFVTHSDPCGMIPHAIINFTMSKAAPQVLSKCEKCSMEYPAWAAKHYPPGHVYPWTTPKMYWDSPLMYPEDMIEATTYLNPQKHLTEEDLEEQAIPSPSKENGESFGELKKEKNTTIVSYAPVAPLKDSDVLAIQQYRTTMQDALNAVDRSFLMEGRKPSTREYLVRLQFMLEGISETL</sequence>
<evidence type="ECO:0000256" key="12">
    <source>
        <dbReference type="ARBA" id="ARBA00023136"/>
    </source>
</evidence>
<keyword evidence="20" id="KW-1185">Reference proteome</keyword>
<keyword evidence="11" id="KW-0446">Lipid-binding</keyword>
<dbReference type="CDD" id="cd08871">
    <property type="entry name" value="START_STARD10-like"/>
    <property type="match status" value="1"/>
</dbReference>
<dbReference type="GO" id="GO:0016020">
    <property type="term" value="C:membrane"/>
    <property type="evidence" value="ECO:0007669"/>
    <property type="project" value="UniProtKB-SubCell"/>
</dbReference>
<keyword evidence="10" id="KW-0969">Cilium</keyword>
<evidence type="ECO:0000256" key="5">
    <source>
        <dbReference type="ARBA" id="ARBA00022490"/>
    </source>
</evidence>
<evidence type="ECO:0000256" key="1">
    <source>
        <dbReference type="ARBA" id="ARBA00004230"/>
    </source>
</evidence>
<dbReference type="Pfam" id="PF01852">
    <property type="entry name" value="START"/>
    <property type="match status" value="1"/>
</dbReference>
<dbReference type="GO" id="GO:0008289">
    <property type="term" value="F:lipid binding"/>
    <property type="evidence" value="ECO:0007669"/>
    <property type="project" value="UniProtKB-KW"/>
</dbReference>
<keyword evidence="5" id="KW-0963">Cytoplasm</keyword>
<reference evidence="19 20" key="1">
    <citation type="submission" date="2020-08" db="EMBL/GenBank/DDBJ databases">
        <authorList>
            <person name="Newling K."/>
            <person name="Davey J."/>
            <person name="Forrester S."/>
        </authorList>
    </citation>
    <scope>NUCLEOTIDE SEQUENCE [LARGE SCALE GENOMIC DNA]</scope>
    <source>
        <strain evidence="20">Crithidia deanei Carvalho (ATCC PRA-265)</strain>
    </source>
</reference>
<name>S9V8T3_9TRYP</name>
<dbReference type="AlphaFoldDB" id="S9V8T3"/>
<evidence type="ECO:0000256" key="3">
    <source>
        <dbReference type="ARBA" id="ARBA00004496"/>
    </source>
</evidence>
<dbReference type="Proteomes" id="UP000515908">
    <property type="component" value="Chromosome 11"/>
</dbReference>
<dbReference type="PANTHER" id="PTHR19308:SF51">
    <property type="entry name" value="START DOMAIN-CONTAINING PROTEIN"/>
    <property type="match status" value="1"/>
</dbReference>
<dbReference type="InterPro" id="IPR023393">
    <property type="entry name" value="START-like_dom_sf"/>
</dbReference>
<dbReference type="InterPro" id="IPR051213">
    <property type="entry name" value="START_lipid_transfer"/>
</dbReference>
<comment type="subcellular location">
    <subcellularLocation>
        <location evidence="1">Cell projection</location>
        <location evidence="1">Cilium</location>
        <location evidence="1">Flagellum</location>
    </subcellularLocation>
    <subcellularLocation>
        <location evidence="3">Cytoplasm</location>
    </subcellularLocation>
    <subcellularLocation>
        <location evidence="2">Membrane</location>
    </subcellularLocation>
</comment>
<dbReference type="InterPro" id="IPR002913">
    <property type="entry name" value="START_lipid-bd_dom"/>
</dbReference>
<evidence type="ECO:0000256" key="15">
    <source>
        <dbReference type="ARBA" id="ARBA00076937"/>
    </source>
</evidence>
<protein>
    <recommendedName>
        <fullName evidence="14">START domain-containing protein 10</fullName>
    </recommendedName>
    <alternativeName>
        <fullName evidence="15">PCTP-like protein</fullName>
    </alternativeName>
    <alternativeName>
        <fullName evidence="16">StAR-related lipid transfer protein 10</fullName>
    </alternativeName>
</protein>
<evidence type="ECO:0000256" key="9">
    <source>
        <dbReference type="ARBA" id="ARBA00023055"/>
    </source>
</evidence>
<keyword evidence="7" id="KW-0282">Flagellum</keyword>
<dbReference type="VEuPathDB" id="TriTrypDB:ADEAN_000615200"/>
<feature type="region of interest" description="Disordered" evidence="17">
    <location>
        <begin position="266"/>
        <end position="286"/>
    </location>
</feature>
<dbReference type="GO" id="GO:0031514">
    <property type="term" value="C:motile cilium"/>
    <property type="evidence" value="ECO:0007669"/>
    <property type="project" value="UniProtKB-SubCell"/>
</dbReference>
<keyword evidence="9" id="KW-0445">Lipid transport</keyword>
<dbReference type="SUPFAM" id="SSF55961">
    <property type="entry name" value="Bet v1-like"/>
    <property type="match status" value="1"/>
</dbReference>
<evidence type="ECO:0000256" key="16">
    <source>
        <dbReference type="ARBA" id="ARBA00080073"/>
    </source>
</evidence>
<evidence type="ECO:0000259" key="18">
    <source>
        <dbReference type="PROSITE" id="PS50848"/>
    </source>
</evidence>
<evidence type="ECO:0000256" key="13">
    <source>
        <dbReference type="ARBA" id="ARBA00023273"/>
    </source>
</evidence>
<evidence type="ECO:0000256" key="8">
    <source>
        <dbReference type="ARBA" id="ARBA00022990"/>
    </source>
</evidence>
<keyword evidence="13" id="KW-0966">Cell projection</keyword>